<name>A0A2U1FB69_9PSEU</name>
<dbReference type="OrthoDB" id="99456at2"/>
<dbReference type="Proteomes" id="UP000245639">
    <property type="component" value="Unassembled WGS sequence"/>
</dbReference>
<dbReference type="PANTHER" id="PTHR42976:SF1">
    <property type="entry name" value="GH18 DOMAIN-CONTAINING PROTEIN-RELATED"/>
    <property type="match status" value="1"/>
</dbReference>
<dbReference type="AlphaFoldDB" id="A0A2U1FB69"/>
<keyword evidence="3" id="KW-1185">Reference proteome</keyword>
<dbReference type="InterPro" id="IPR052750">
    <property type="entry name" value="GH18_Chitinase"/>
</dbReference>
<dbReference type="PANTHER" id="PTHR42976">
    <property type="entry name" value="BIFUNCTIONAL CHITINASE/LYSOZYME-RELATED"/>
    <property type="match status" value="1"/>
</dbReference>
<sequence>MLVTAPVVTGETPTPAPTVADVAAAGGTGVGETAGPRRPGVTAPDGPLPSVAVVPYVDLTTPPLPVLTDMADATGQADVVLAFVLAGPDGSCAPTWGGTTPLRDPAIAGRLAALKARGGTMTVSSGGALGDYLEAACPDAPSLARAYATALDAVGTDHLDVDVETDRGREVSVRRIAEALALLQRERGTRVTLTVQIDGVAEGLSADARELVREATTAGVAARVNLMVMNYTYDGRWADAMTGAARSAVAQLEALWPGSEPAEVRRRTGITFMLGRNDMDMTTTPADARAVVDGARAAGYGAVGFWAVARDNGSCPGTEDEADGCSGIAQAPWEFTRVARRFTAPV</sequence>
<dbReference type="EMBL" id="QEKW01000006">
    <property type="protein sequence ID" value="PVZ09414.1"/>
    <property type="molecule type" value="Genomic_DNA"/>
</dbReference>
<organism evidence="2 3">
    <name type="scientific">Actinomycetospora cinnamomea</name>
    <dbReference type="NCBI Taxonomy" id="663609"/>
    <lineage>
        <taxon>Bacteria</taxon>
        <taxon>Bacillati</taxon>
        <taxon>Actinomycetota</taxon>
        <taxon>Actinomycetes</taxon>
        <taxon>Pseudonocardiales</taxon>
        <taxon>Pseudonocardiaceae</taxon>
        <taxon>Actinomycetospora</taxon>
    </lineage>
</organism>
<dbReference type="InterPro" id="IPR017853">
    <property type="entry name" value="GH"/>
</dbReference>
<proteinExistence type="predicted"/>
<evidence type="ECO:0000313" key="3">
    <source>
        <dbReference type="Proteomes" id="UP000245639"/>
    </source>
</evidence>
<accession>A0A2U1FB69</accession>
<dbReference type="RefSeq" id="WP_133251905.1">
    <property type="nucleotide sequence ID" value="NZ_QEKW01000006.1"/>
</dbReference>
<protein>
    <submittedName>
        <fullName evidence="2">Chitinase</fullName>
    </submittedName>
</protein>
<gene>
    <name evidence="2" type="ORF">C8D89_10671</name>
</gene>
<feature type="region of interest" description="Disordered" evidence="1">
    <location>
        <begin position="26"/>
        <end position="46"/>
    </location>
</feature>
<evidence type="ECO:0000313" key="2">
    <source>
        <dbReference type="EMBL" id="PVZ09414.1"/>
    </source>
</evidence>
<comment type="caution">
    <text evidence="2">The sequence shown here is derived from an EMBL/GenBank/DDBJ whole genome shotgun (WGS) entry which is preliminary data.</text>
</comment>
<evidence type="ECO:0000256" key="1">
    <source>
        <dbReference type="SAM" id="MobiDB-lite"/>
    </source>
</evidence>
<dbReference type="SUPFAM" id="SSF51445">
    <property type="entry name" value="(Trans)glycosidases"/>
    <property type="match status" value="1"/>
</dbReference>
<reference evidence="2 3" key="1">
    <citation type="submission" date="2018-04" db="EMBL/GenBank/DDBJ databases">
        <title>Genomic Encyclopedia of Type Strains, Phase IV (KMG-IV): sequencing the most valuable type-strain genomes for metagenomic binning, comparative biology and taxonomic classification.</title>
        <authorList>
            <person name="Goeker M."/>
        </authorList>
    </citation>
    <scope>NUCLEOTIDE SEQUENCE [LARGE SCALE GENOMIC DNA]</scope>
    <source>
        <strain evidence="2 3">DSM 45771</strain>
    </source>
</reference>
<dbReference type="Gene3D" id="3.20.20.80">
    <property type="entry name" value="Glycosidases"/>
    <property type="match status" value="1"/>
</dbReference>